<dbReference type="AlphaFoldDB" id="A0A200I1K9"/>
<dbReference type="EMBL" id="NIBL01000002">
    <property type="protein sequence ID" value="OUZ18220.1"/>
    <property type="molecule type" value="Genomic_DNA"/>
</dbReference>
<comment type="caution">
    <text evidence="1">The sequence shown here is derived from an EMBL/GenBank/DDBJ whole genome shotgun (WGS) entry which is preliminary data.</text>
</comment>
<evidence type="ECO:0000313" key="2">
    <source>
        <dbReference type="Proteomes" id="UP000196503"/>
    </source>
</evidence>
<accession>A0A200I1K9</accession>
<dbReference type="Proteomes" id="UP000196503">
    <property type="component" value="Unassembled WGS sequence"/>
</dbReference>
<reference evidence="1 2" key="1">
    <citation type="submission" date="2017-05" db="EMBL/GenBank/DDBJ databases">
        <title>The Genome Sequence of Enterococcus faecium 2D5_DIV0622.</title>
        <authorList>
            <consortium name="The Broad Institute Genomics Platform"/>
            <consortium name="The Broad Institute Genomic Center for Infectious Diseases"/>
            <person name="Earl A."/>
            <person name="Manson A."/>
            <person name="Schwartman J."/>
            <person name="Gilmore M."/>
            <person name="Abouelleil A."/>
            <person name="Cao P."/>
            <person name="Chapman S."/>
            <person name="Cusick C."/>
            <person name="Shea T."/>
            <person name="Young S."/>
            <person name="Neafsey D."/>
            <person name="Nusbaum C."/>
            <person name="Birren B."/>
        </authorList>
    </citation>
    <scope>NUCLEOTIDE SEQUENCE [LARGE SCALE GENOMIC DNA]</scope>
    <source>
        <strain evidence="1 2">2D5_DIV0622</strain>
    </source>
</reference>
<proteinExistence type="predicted"/>
<sequence>MQENSQNKTMCIDNTKFYVISKFIGAVTLQHLIKRLIKNEVGQVVK</sequence>
<gene>
    <name evidence="1" type="ORF">A5869_001702</name>
</gene>
<protein>
    <submittedName>
        <fullName evidence="1">Uncharacterized protein</fullName>
    </submittedName>
</protein>
<name>A0A200I1K9_9ENTE</name>
<evidence type="ECO:0000313" key="1">
    <source>
        <dbReference type="EMBL" id="OUZ18220.1"/>
    </source>
</evidence>
<organism evidence="1 2">
    <name type="scientific">Enterococcus cecorum</name>
    <dbReference type="NCBI Taxonomy" id="44008"/>
    <lineage>
        <taxon>Bacteria</taxon>
        <taxon>Bacillati</taxon>
        <taxon>Bacillota</taxon>
        <taxon>Bacilli</taxon>
        <taxon>Lactobacillales</taxon>
        <taxon>Enterococcaceae</taxon>
        <taxon>Enterococcus</taxon>
    </lineage>
</organism>